<feature type="compositionally biased region" description="Basic and acidic residues" evidence="1">
    <location>
        <begin position="91"/>
        <end position="101"/>
    </location>
</feature>
<name>A0A2T2N986_CORCC</name>
<evidence type="ECO:0000313" key="2">
    <source>
        <dbReference type="EMBL" id="PSN61985.1"/>
    </source>
</evidence>
<gene>
    <name evidence="2" type="ORF">BS50DRAFT_134696</name>
</gene>
<dbReference type="AlphaFoldDB" id="A0A2T2N986"/>
<protein>
    <submittedName>
        <fullName evidence="2">Uncharacterized protein</fullName>
    </submittedName>
</protein>
<feature type="compositionally biased region" description="Basic residues" evidence="1">
    <location>
        <begin position="130"/>
        <end position="144"/>
    </location>
</feature>
<feature type="compositionally biased region" description="Basic and acidic residues" evidence="1">
    <location>
        <begin position="1"/>
        <end position="10"/>
    </location>
</feature>
<evidence type="ECO:0000256" key="1">
    <source>
        <dbReference type="SAM" id="MobiDB-lite"/>
    </source>
</evidence>
<feature type="compositionally biased region" description="Basic residues" evidence="1">
    <location>
        <begin position="11"/>
        <end position="21"/>
    </location>
</feature>
<dbReference type="Proteomes" id="UP000240883">
    <property type="component" value="Unassembled WGS sequence"/>
</dbReference>
<accession>A0A2T2N986</accession>
<proteinExistence type="predicted"/>
<organism evidence="2 3">
    <name type="scientific">Corynespora cassiicola Philippines</name>
    <dbReference type="NCBI Taxonomy" id="1448308"/>
    <lineage>
        <taxon>Eukaryota</taxon>
        <taxon>Fungi</taxon>
        <taxon>Dikarya</taxon>
        <taxon>Ascomycota</taxon>
        <taxon>Pezizomycotina</taxon>
        <taxon>Dothideomycetes</taxon>
        <taxon>Pleosporomycetidae</taxon>
        <taxon>Pleosporales</taxon>
        <taxon>Corynesporascaceae</taxon>
        <taxon>Corynespora</taxon>
    </lineage>
</organism>
<dbReference type="EMBL" id="KZ678142">
    <property type="protein sequence ID" value="PSN61985.1"/>
    <property type="molecule type" value="Genomic_DNA"/>
</dbReference>
<reference evidence="2 3" key="1">
    <citation type="journal article" date="2018" name="Front. Microbiol.">
        <title>Genome-Wide Analysis of Corynespora cassiicola Leaf Fall Disease Putative Effectors.</title>
        <authorList>
            <person name="Lopez D."/>
            <person name="Ribeiro S."/>
            <person name="Label P."/>
            <person name="Fumanal B."/>
            <person name="Venisse J.S."/>
            <person name="Kohler A."/>
            <person name="de Oliveira R.R."/>
            <person name="Labutti K."/>
            <person name="Lipzen A."/>
            <person name="Lail K."/>
            <person name="Bauer D."/>
            <person name="Ohm R.A."/>
            <person name="Barry K.W."/>
            <person name="Spatafora J."/>
            <person name="Grigoriev I.V."/>
            <person name="Martin F.M."/>
            <person name="Pujade-Renaud V."/>
        </authorList>
    </citation>
    <scope>NUCLEOTIDE SEQUENCE [LARGE SCALE GENOMIC DNA]</scope>
    <source>
        <strain evidence="2 3">Philippines</strain>
    </source>
</reference>
<evidence type="ECO:0000313" key="3">
    <source>
        <dbReference type="Proteomes" id="UP000240883"/>
    </source>
</evidence>
<sequence>MGGAGGDKRPTCHNKRFRRLVRGFGHTTQTLPHRLLPRDDASEGGGSARRRRRRPRGQDKRKIAGLRYHLIPHRSPPPSVAPCVIFADPPTNKRERKKESPPENQYVNAGHAGYRPGIRPRYKRDAKGRGERKKKNRVQWGRHLHNQEDSKGEKNPREDDLDRPSVNVVLARRTSHR</sequence>
<keyword evidence="3" id="KW-1185">Reference proteome</keyword>
<feature type="compositionally biased region" description="Basic and acidic residues" evidence="1">
    <location>
        <begin position="145"/>
        <end position="163"/>
    </location>
</feature>
<feature type="region of interest" description="Disordered" evidence="1">
    <location>
        <begin position="1"/>
        <end position="177"/>
    </location>
</feature>